<accession>A0A2H1VIY1</accession>
<sequence length="104" mass="11484">MSIKKSDKHKPSKLAFNNRLTLAGDDVIHNMDLTKGPYSHGEGLNINRHTSSLALQRRGTRSHIQPEGGTLAEFHEVSREPGVLLSLSLTKELGGLKNFAIKNR</sequence>
<dbReference type="AlphaFoldDB" id="A0A2H1VIY1"/>
<proteinExistence type="predicted"/>
<name>A0A2H1VIY1_SPOFR</name>
<organism evidence="1">
    <name type="scientific">Spodoptera frugiperda</name>
    <name type="common">Fall armyworm</name>
    <dbReference type="NCBI Taxonomy" id="7108"/>
    <lineage>
        <taxon>Eukaryota</taxon>
        <taxon>Metazoa</taxon>
        <taxon>Ecdysozoa</taxon>
        <taxon>Arthropoda</taxon>
        <taxon>Hexapoda</taxon>
        <taxon>Insecta</taxon>
        <taxon>Pterygota</taxon>
        <taxon>Neoptera</taxon>
        <taxon>Endopterygota</taxon>
        <taxon>Lepidoptera</taxon>
        <taxon>Glossata</taxon>
        <taxon>Ditrysia</taxon>
        <taxon>Noctuoidea</taxon>
        <taxon>Noctuidae</taxon>
        <taxon>Amphipyrinae</taxon>
        <taxon>Spodoptera</taxon>
    </lineage>
</organism>
<evidence type="ECO:0000313" key="1">
    <source>
        <dbReference type="EMBL" id="SOQ40787.1"/>
    </source>
</evidence>
<gene>
    <name evidence="1" type="ORF">SFRICE_037464</name>
</gene>
<protein>
    <submittedName>
        <fullName evidence="1">SFRICE_037464</fullName>
    </submittedName>
</protein>
<reference evidence="1" key="1">
    <citation type="submission" date="2016-07" db="EMBL/GenBank/DDBJ databases">
        <authorList>
            <person name="Bretaudeau A."/>
        </authorList>
    </citation>
    <scope>NUCLEOTIDE SEQUENCE</scope>
    <source>
        <strain evidence="1">Rice</strain>
        <tissue evidence="1">Whole body</tissue>
    </source>
</reference>
<dbReference type="EMBL" id="ODYU01002824">
    <property type="protein sequence ID" value="SOQ40787.1"/>
    <property type="molecule type" value="Genomic_DNA"/>
</dbReference>